<dbReference type="EMBL" id="UYSU01033702">
    <property type="protein sequence ID" value="VDL92850.1"/>
    <property type="molecule type" value="Genomic_DNA"/>
</dbReference>
<evidence type="ECO:0000313" key="3">
    <source>
        <dbReference type="WBParaSite" id="SSLN_0000667101-mRNA-1"/>
    </source>
</evidence>
<dbReference type="Proteomes" id="UP000275846">
    <property type="component" value="Unassembled WGS sequence"/>
</dbReference>
<evidence type="ECO:0000313" key="2">
    <source>
        <dbReference type="Proteomes" id="UP000275846"/>
    </source>
</evidence>
<evidence type="ECO:0000313" key="1">
    <source>
        <dbReference type="EMBL" id="VDL92850.1"/>
    </source>
</evidence>
<name>A0A183SQG7_SCHSO</name>
<organism evidence="3">
    <name type="scientific">Schistocephalus solidus</name>
    <name type="common">Tapeworm</name>
    <dbReference type="NCBI Taxonomy" id="70667"/>
    <lineage>
        <taxon>Eukaryota</taxon>
        <taxon>Metazoa</taxon>
        <taxon>Spiralia</taxon>
        <taxon>Lophotrochozoa</taxon>
        <taxon>Platyhelminthes</taxon>
        <taxon>Cestoda</taxon>
        <taxon>Eucestoda</taxon>
        <taxon>Diphyllobothriidea</taxon>
        <taxon>Diphyllobothriidae</taxon>
        <taxon>Schistocephalus</taxon>
    </lineage>
</organism>
<gene>
    <name evidence="1" type="ORF">SSLN_LOCUS6465</name>
</gene>
<protein>
    <submittedName>
        <fullName evidence="1 3">Uncharacterized protein</fullName>
    </submittedName>
</protein>
<reference evidence="3" key="1">
    <citation type="submission" date="2016-06" db="UniProtKB">
        <authorList>
            <consortium name="WormBaseParasite"/>
        </authorList>
    </citation>
    <scope>IDENTIFICATION</scope>
</reference>
<dbReference type="OrthoDB" id="10427950at2759"/>
<reference evidence="1 2" key="2">
    <citation type="submission" date="2018-11" db="EMBL/GenBank/DDBJ databases">
        <authorList>
            <consortium name="Pathogen Informatics"/>
        </authorList>
    </citation>
    <scope>NUCLEOTIDE SEQUENCE [LARGE SCALE GENOMIC DNA]</scope>
    <source>
        <strain evidence="1 2">NST_G2</strain>
    </source>
</reference>
<sequence>MMSSDLTKAKFYEDLHVLLVTAPKADKLIVLVESNASVSTDHAAWQGVLGPHGLGGGNDNGLLLLRGTCAEHRLLQTNTLFRLPMWEKAMWMHPRSRRR</sequence>
<dbReference type="WBParaSite" id="SSLN_0000667101-mRNA-1">
    <property type="protein sequence ID" value="SSLN_0000667101-mRNA-1"/>
    <property type="gene ID" value="SSLN_0000667101"/>
</dbReference>
<accession>A0A183SQG7</accession>
<keyword evidence="2" id="KW-1185">Reference proteome</keyword>
<dbReference type="AlphaFoldDB" id="A0A183SQG7"/>
<proteinExistence type="predicted"/>